<protein>
    <submittedName>
        <fullName evidence="3">AraC-like ligand binding domain protein</fullName>
    </submittedName>
</protein>
<sequence>MDLGGWNHRLGHLDDNYSLRKQSEMTGTTAAGQLIDLHDIGTNDQPKPKLLIKTEPMNVMRLVLTAGKAIPEHKAAKDITVQCVAGKVEFTTMGETHTMTPGTMLFLPPEELHSLNAIEDSIMVVTKPN</sequence>
<dbReference type="SUPFAM" id="SSF51182">
    <property type="entry name" value="RmlC-like cupins"/>
    <property type="match status" value="1"/>
</dbReference>
<keyword evidence="1" id="KW-0238">DNA-binding</keyword>
<dbReference type="PANTHER" id="PTHR37694:SF1">
    <property type="entry name" value="SLR8022 PROTEIN"/>
    <property type="match status" value="1"/>
</dbReference>
<evidence type="ECO:0000256" key="1">
    <source>
        <dbReference type="ARBA" id="ARBA00023125"/>
    </source>
</evidence>
<dbReference type="RefSeq" id="WP_419189788.1">
    <property type="nucleotide sequence ID" value="NZ_CP036526.1"/>
</dbReference>
<dbReference type="InterPro" id="IPR003313">
    <property type="entry name" value="AraC-bd"/>
</dbReference>
<organism evidence="3 4">
    <name type="scientific">Stieleria marina</name>
    <dbReference type="NCBI Taxonomy" id="1930275"/>
    <lineage>
        <taxon>Bacteria</taxon>
        <taxon>Pseudomonadati</taxon>
        <taxon>Planctomycetota</taxon>
        <taxon>Planctomycetia</taxon>
        <taxon>Pirellulales</taxon>
        <taxon>Pirellulaceae</taxon>
        <taxon>Stieleria</taxon>
    </lineage>
</organism>
<gene>
    <name evidence="3" type="ORF">K239x_15810</name>
</gene>
<dbReference type="CDD" id="cd02230">
    <property type="entry name" value="cupin_HP0902-like"/>
    <property type="match status" value="1"/>
</dbReference>
<dbReference type="GO" id="GO:0003677">
    <property type="term" value="F:DNA binding"/>
    <property type="evidence" value="ECO:0007669"/>
    <property type="project" value="UniProtKB-KW"/>
</dbReference>
<keyword evidence="4" id="KW-1185">Reference proteome</keyword>
<feature type="domain" description="AraC-type arabinose-binding/dimerisation" evidence="2">
    <location>
        <begin position="81"/>
        <end position="119"/>
    </location>
</feature>
<evidence type="ECO:0000259" key="2">
    <source>
        <dbReference type="Pfam" id="PF02311"/>
    </source>
</evidence>
<name>A0A517NR84_9BACT</name>
<dbReference type="Proteomes" id="UP000319817">
    <property type="component" value="Chromosome"/>
</dbReference>
<dbReference type="PANTHER" id="PTHR37694">
    <property type="entry name" value="SLR8022 PROTEIN"/>
    <property type="match status" value="1"/>
</dbReference>
<reference evidence="3 4" key="1">
    <citation type="submission" date="2019-02" db="EMBL/GenBank/DDBJ databases">
        <title>Deep-cultivation of Planctomycetes and their phenomic and genomic characterization uncovers novel biology.</title>
        <authorList>
            <person name="Wiegand S."/>
            <person name="Jogler M."/>
            <person name="Boedeker C."/>
            <person name="Pinto D."/>
            <person name="Vollmers J."/>
            <person name="Rivas-Marin E."/>
            <person name="Kohn T."/>
            <person name="Peeters S.H."/>
            <person name="Heuer A."/>
            <person name="Rast P."/>
            <person name="Oberbeckmann S."/>
            <person name="Bunk B."/>
            <person name="Jeske O."/>
            <person name="Meyerdierks A."/>
            <person name="Storesund J.E."/>
            <person name="Kallscheuer N."/>
            <person name="Luecker S."/>
            <person name="Lage O.M."/>
            <person name="Pohl T."/>
            <person name="Merkel B.J."/>
            <person name="Hornburger P."/>
            <person name="Mueller R.-W."/>
            <person name="Bruemmer F."/>
            <person name="Labrenz M."/>
            <person name="Spormann A.M."/>
            <person name="Op den Camp H."/>
            <person name="Overmann J."/>
            <person name="Amann R."/>
            <person name="Jetten M.S.M."/>
            <person name="Mascher T."/>
            <person name="Medema M.H."/>
            <person name="Devos D.P."/>
            <person name="Kaster A.-K."/>
            <person name="Ovreas L."/>
            <person name="Rohde M."/>
            <person name="Galperin M.Y."/>
            <person name="Jogler C."/>
        </authorList>
    </citation>
    <scope>NUCLEOTIDE SEQUENCE [LARGE SCALE GENOMIC DNA]</scope>
    <source>
        <strain evidence="3 4">K23_9</strain>
    </source>
</reference>
<evidence type="ECO:0000313" key="4">
    <source>
        <dbReference type="Proteomes" id="UP000319817"/>
    </source>
</evidence>
<dbReference type="AlphaFoldDB" id="A0A517NR84"/>
<accession>A0A517NR84</accession>
<dbReference type="GO" id="GO:0006355">
    <property type="term" value="P:regulation of DNA-templated transcription"/>
    <property type="evidence" value="ECO:0007669"/>
    <property type="project" value="InterPro"/>
</dbReference>
<dbReference type="InterPro" id="IPR014710">
    <property type="entry name" value="RmlC-like_jellyroll"/>
</dbReference>
<dbReference type="Gene3D" id="2.60.120.10">
    <property type="entry name" value="Jelly Rolls"/>
    <property type="match status" value="1"/>
</dbReference>
<proteinExistence type="predicted"/>
<dbReference type="Pfam" id="PF02311">
    <property type="entry name" value="AraC_binding"/>
    <property type="match status" value="1"/>
</dbReference>
<dbReference type="EMBL" id="CP036526">
    <property type="protein sequence ID" value="QDT09633.1"/>
    <property type="molecule type" value="Genomic_DNA"/>
</dbReference>
<evidence type="ECO:0000313" key="3">
    <source>
        <dbReference type="EMBL" id="QDT09633.1"/>
    </source>
</evidence>
<dbReference type="InterPro" id="IPR011051">
    <property type="entry name" value="RmlC_Cupin_sf"/>
</dbReference>